<keyword evidence="2" id="KW-1185">Reference proteome</keyword>
<reference evidence="1" key="1">
    <citation type="journal article" date="2019" name="Beilstein J. Org. Chem.">
        <title>Nanangenines: drimane sesquiterpenoids as the dominant metabolite cohort of a novel Australian fungus, Aspergillus nanangensis.</title>
        <authorList>
            <person name="Lacey H.J."/>
            <person name="Gilchrist C.L.M."/>
            <person name="Crombie A."/>
            <person name="Kalaitzis J.A."/>
            <person name="Vuong D."/>
            <person name="Rutledge P.J."/>
            <person name="Turner P."/>
            <person name="Pitt J.I."/>
            <person name="Lacey E."/>
            <person name="Chooi Y.H."/>
            <person name="Piggott A.M."/>
        </authorList>
    </citation>
    <scope>NUCLEOTIDE SEQUENCE</scope>
    <source>
        <strain evidence="1">MST-FP2251</strain>
    </source>
</reference>
<name>A0AAD4CYV2_ASPNN</name>
<dbReference type="SUPFAM" id="SSF48576">
    <property type="entry name" value="Terpenoid synthases"/>
    <property type="match status" value="1"/>
</dbReference>
<comment type="caution">
    <text evidence="1">The sequence shown here is derived from an EMBL/GenBank/DDBJ whole genome shotgun (WGS) entry which is preliminary data.</text>
</comment>
<evidence type="ECO:0000313" key="2">
    <source>
        <dbReference type="Proteomes" id="UP001194746"/>
    </source>
</evidence>
<accession>A0AAD4CYV2</accession>
<dbReference type="InterPro" id="IPR008949">
    <property type="entry name" value="Isoprenoid_synthase_dom_sf"/>
</dbReference>
<dbReference type="Proteomes" id="UP001194746">
    <property type="component" value="Unassembled WGS sequence"/>
</dbReference>
<proteinExistence type="predicted"/>
<evidence type="ECO:0000313" key="1">
    <source>
        <dbReference type="EMBL" id="KAF9894333.1"/>
    </source>
</evidence>
<dbReference type="Pfam" id="PF19086">
    <property type="entry name" value="Terpene_syn_C_2"/>
    <property type="match status" value="1"/>
</dbReference>
<dbReference type="EMBL" id="VCAU01000004">
    <property type="protein sequence ID" value="KAF9894333.1"/>
    <property type="molecule type" value="Genomic_DNA"/>
</dbReference>
<protein>
    <submittedName>
        <fullName evidence="1">Uncharacterized protein</fullName>
    </submittedName>
</protein>
<dbReference type="Gene3D" id="1.10.600.10">
    <property type="entry name" value="Farnesyl Diphosphate Synthase"/>
    <property type="match status" value="1"/>
</dbReference>
<sequence>MGSIETLTYESVRKNRKLQFPITYAYEYVKGLENHRRPELKLNEYVATGRLLNTGADEHKRYETMRSSNGIDIHPLEAGLPWATSIKAARQRELNTGKIPGSTFGGRIAPLQRDMDEVLCLLLARGKTNRSPTQALIDKAMQELHDEDRRSGNDSGAHVVEQLIVMFTHDPPPQHFNNMKEFLDFRTIDAGAGYALASTLFSINSSVDVKNPKLTRILRLFGEHIAVSNDLASWAKEKRAYDEKKVLYLINTVAAVKNLFATSSNDSAVQLTYAFQLEIEKAIDNEIQRLMTENSLNSEEWRFIDAGLHLLGGQALGSCIISRYGGESTKLPREEA</sequence>
<reference evidence="1" key="2">
    <citation type="submission" date="2020-02" db="EMBL/GenBank/DDBJ databases">
        <authorList>
            <person name="Gilchrist C.L.M."/>
            <person name="Chooi Y.-H."/>
        </authorList>
    </citation>
    <scope>NUCLEOTIDE SEQUENCE</scope>
    <source>
        <strain evidence="1">MST-FP2251</strain>
    </source>
</reference>
<gene>
    <name evidence="1" type="ORF">FE257_007836</name>
</gene>
<organism evidence="1 2">
    <name type="scientific">Aspergillus nanangensis</name>
    <dbReference type="NCBI Taxonomy" id="2582783"/>
    <lineage>
        <taxon>Eukaryota</taxon>
        <taxon>Fungi</taxon>
        <taxon>Dikarya</taxon>
        <taxon>Ascomycota</taxon>
        <taxon>Pezizomycotina</taxon>
        <taxon>Eurotiomycetes</taxon>
        <taxon>Eurotiomycetidae</taxon>
        <taxon>Eurotiales</taxon>
        <taxon>Aspergillaceae</taxon>
        <taxon>Aspergillus</taxon>
        <taxon>Aspergillus subgen. Circumdati</taxon>
    </lineage>
</organism>
<dbReference type="AlphaFoldDB" id="A0AAD4CYV2"/>